<accession>A0LS67</accession>
<dbReference type="Proteomes" id="UP000008221">
    <property type="component" value="Chromosome"/>
</dbReference>
<sequence>MVDLDVVACGERVLNTLDSEQRLPGALADFASCLRESLLHRLNAEESDLSSASDDEAALLRRDHIRLRSAVALFERWASGQHIPHPREVEAAVRSFLVQYRRHLARERPTRRCRPEHHERLAAGG</sequence>
<evidence type="ECO:0000313" key="1">
    <source>
        <dbReference type="EMBL" id="ABK52277.1"/>
    </source>
</evidence>
<dbReference type="InParanoid" id="A0LS67"/>
<gene>
    <name evidence="1" type="ordered locus">Acel_0504</name>
</gene>
<dbReference type="EMBL" id="CP000481">
    <property type="protein sequence ID" value="ABK52277.1"/>
    <property type="molecule type" value="Genomic_DNA"/>
</dbReference>
<dbReference type="STRING" id="351607.Acel_0504"/>
<protein>
    <submittedName>
        <fullName evidence="1">Uncharacterized protein</fullName>
    </submittedName>
</protein>
<organism evidence="1 2">
    <name type="scientific">Acidothermus cellulolyticus (strain ATCC 43068 / DSM 8971 / 11B)</name>
    <dbReference type="NCBI Taxonomy" id="351607"/>
    <lineage>
        <taxon>Bacteria</taxon>
        <taxon>Bacillati</taxon>
        <taxon>Actinomycetota</taxon>
        <taxon>Actinomycetes</taxon>
        <taxon>Acidothermales</taxon>
        <taxon>Acidothermaceae</taxon>
        <taxon>Acidothermus</taxon>
    </lineage>
</organism>
<keyword evidence="2" id="KW-1185">Reference proteome</keyword>
<dbReference type="HOGENOM" id="CLU_1987794_0_0_11"/>
<evidence type="ECO:0000313" key="2">
    <source>
        <dbReference type="Proteomes" id="UP000008221"/>
    </source>
</evidence>
<dbReference type="AlphaFoldDB" id="A0LS67"/>
<reference evidence="1 2" key="1">
    <citation type="journal article" date="2009" name="Genome Res.">
        <title>Complete genome of the cellulolytic thermophile Acidothermus cellulolyticus 11B provides insights into its ecophysiological and evolutionary adaptations.</title>
        <authorList>
            <person name="Barabote R.D."/>
            <person name="Xie G."/>
            <person name="Leu D.H."/>
            <person name="Normand P."/>
            <person name="Necsulea A."/>
            <person name="Daubin V."/>
            <person name="Medigue C."/>
            <person name="Adney W.S."/>
            <person name="Xu X.C."/>
            <person name="Lapidus A."/>
            <person name="Parales R.E."/>
            <person name="Detter C."/>
            <person name="Pujic P."/>
            <person name="Bruce D."/>
            <person name="Lavire C."/>
            <person name="Challacombe J.F."/>
            <person name="Brettin T.S."/>
            <person name="Berry A.M."/>
        </authorList>
    </citation>
    <scope>NUCLEOTIDE SEQUENCE [LARGE SCALE GENOMIC DNA]</scope>
    <source>
        <strain evidence="2">ATCC 43068 / DSM 8971 / 11B</strain>
    </source>
</reference>
<name>A0LS67_ACIC1</name>
<dbReference type="RefSeq" id="WP_011719340.1">
    <property type="nucleotide sequence ID" value="NC_008578.1"/>
</dbReference>
<dbReference type="KEGG" id="ace:Acel_0504"/>
<proteinExistence type="predicted"/>